<dbReference type="Proteomes" id="UP000216913">
    <property type="component" value="Unassembled WGS sequence"/>
</dbReference>
<dbReference type="InterPro" id="IPR003719">
    <property type="entry name" value="Phenazine_PhzF-like"/>
</dbReference>
<accession>A0A261TZ73</accession>
<dbReference type="GO" id="GO:0005737">
    <property type="term" value="C:cytoplasm"/>
    <property type="evidence" value="ECO:0007669"/>
    <property type="project" value="TreeGrafter"/>
</dbReference>
<dbReference type="PANTHER" id="PTHR13774:SF32">
    <property type="entry name" value="ANTISENSE-ENHANCING SEQUENCE 1"/>
    <property type="match status" value="1"/>
</dbReference>
<feature type="active site" evidence="2">
    <location>
        <position position="48"/>
    </location>
</feature>
<dbReference type="Gene3D" id="3.10.310.10">
    <property type="entry name" value="Diaminopimelate Epimerase, Chain A, domain 1"/>
    <property type="match status" value="2"/>
</dbReference>
<evidence type="ECO:0000256" key="1">
    <source>
        <dbReference type="ARBA" id="ARBA00008270"/>
    </source>
</evidence>
<dbReference type="RefSeq" id="WP_094798865.1">
    <property type="nucleotide sequence ID" value="NZ_NEVN01000003.1"/>
</dbReference>
<protein>
    <submittedName>
        <fullName evidence="3">PhzF family phenazine biosynthesis protein</fullName>
    </submittedName>
</protein>
<evidence type="ECO:0000256" key="2">
    <source>
        <dbReference type="PIRSR" id="PIRSR016184-1"/>
    </source>
</evidence>
<dbReference type="GO" id="GO:0016853">
    <property type="term" value="F:isomerase activity"/>
    <property type="evidence" value="ECO:0007669"/>
    <property type="project" value="TreeGrafter"/>
</dbReference>
<organism evidence="3 4">
    <name type="scientific">Bordetella genomosp. 5</name>
    <dbReference type="NCBI Taxonomy" id="1395608"/>
    <lineage>
        <taxon>Bacteria</taxon>
        <taxon>Pseudomonadati</taxon>
        <taxon>Pseudomonadota</taxon>
        <taxon>Betaproteobacteria</taxon>
        <taxon>Burkholderiales</taxon>
        <taxon>Alcaligenaceae</taxon>
        <taxon>Bordetella</taxon>
    </lineage>
</organism>
<name>A0A261TZ73_9BORD</name>
<comment type="similarity">
    <text evidence="1">Belongs to the PhzF family.</text>
</comment>
<dbReference type="NCBIfam" id="TIGR00654">
    <property type="entry name" value="PhzF_family"/>
    <property type="match status" value="1"/>
</dbReference>
<proteinExistence type="inferred from homology"/>
<dbReference type="SUPFAM" id="SSF54506">
    <property type="entry name" value="Diaminopimelate epimerase-like"/>
    <property type="match status" value="1"/>
</dbReference>
<reference evidence="3 4" key="1">
    <citation type="submission" date="2017-05" db="EMBL/GenBank/DDBJ databases">
        <title>Complete and WGS of Bordetella genogroups.</title>
        <authorList>
            <person name="Spilker T."/>
            <person name="LiPuma J."/>
        </authorList>
    </citation>
    <scope>NUCLEOTIDE SEQUENCE [LARGE SCALE GENOMIC DNA]</scope>
    <source>
        <strain evidence="3 4">AU10456</strain>
    </source>
</reference>
<dbReference type="AlphaFoldDB" id="A0A261TZ73"/>
<dbReference type="Pfam" id="PF02567">
    <property type="entry name" value="PhzC-PhzF"/>
    <property type="match status" value="1"/>
</dbReference>
<comment type="caution">
    <text evidence="3">The sequence shown here is derived from an EMBL/GenBank/DDBJ whole genome shotgun (WGS) entry which is preliminary data.</text>
</comment>
<evidence type="ECO:0000313" key="4">
    <source>
        <dbReference type="Proteomes" id="UP000216913"/>
    </source>
</evidence>
<gene>
    <name evidence="3" type="ORF">CAL25_05020</name>
</gene>
<dbReference type="OrthoDB" id="9788221at2"/>
<evidence type="ECO:0000313" key="3">
    <source>
        <dbReference type="EMBL" id="OZI54591.1"/>
    </source>
</evidence>
<sequence>MPNSHDYAVVDVFTDTAYRGNPLAVVFDAEGLSTAQMQAIAREFNYSESTFVLPPASAGHHAQVRIFTPDREIGFAGHPNVGTAIALKARHEAAGRAVPAAWLFEEGAGLVRVDLTALPAGGTTALVAAPQPLSRASVVAAAAVARALSLDTADILTDEHEPQVVSVGLPFVVVALRSRDALRRAAPNRDGYAALLPLDGAHSIYAYTRDADDGTDIQARMFTGRMTEDPATGSATAAMAGLRATLSGDTVSLRVGQGVDMGRASLLLAQAGHEAGGVRASVGGEAVLVMSGTLGAPPR</sequence>
<dbReference type="EMBL" id="NEVP01000002">
    <property type="protein sequence ID" value="OZI54591.1"/>
    <property type="molecule type" value="Genomic_DNA"/>
</dbReference>
<keyword evidence="4" id="KW-1185">Reference proteome</keyword>
<dbReference type="PIRSF" id="PIRSF016184">
    <property type="entry name" value="PhzC_PhzF"/>
    <property type="match status" value="1"/>
</dbReference>
<dbReference type="PANTHER" id="PTHR13774">
    <property type="entry name" value="PHENAZINE BIOSYNTHESIS PROTEIN"/>
    <property type="match status" value="1"/>
</dbReference>